<protein>
    <submittedName>
        <fullName evidence="1">Uncharacterized protein</fullName>
    </submittedName>
</protein>
<evidence type="ECO:0000313" key="1">
    <source>
        <dbReference type="EMBL" id="CAI5448049.1"/>
    </source>
</evidence>
<accession>A0A9P1IPJ6</accession>
<evidence type="ECO:0000313" key="2">
    <source>
        <dbReference type="Proteomes" id="UP001152747"/>
    </source>
</evidence>
<organism evidence="1 2">
    <name type="scientific">Caenorhabditis angaria</name>
    <dbReference type="NCBI Taxonomy" id="860376"/>
    <lineage>
        <taxon>Eukaryota</taxon>
        <taxon>Metazoa</taxon>
        <taxon>Ecdysozoa</taxon>
        <taxon>Nematoda</taxon>
        <taxon>Chromadorea</taxon>
        <taxon>Rhabditida</taxon>
        <taxon>Rhabditina</taxon>
        <taxon>Rhabditomorpha</taxon>
        <taxon>Rhabditoidea</taxon>
        <taxon>Rhabditidae</taxon>
        <taxon>Peloderinae</taxon>
        <taxon>Caenorhabditis</taxon>
    </lineage>
</organism>
<dbReference type="EMBL" id="CANHGI010000004">
    <property type="protein sequence ID" value="CAI5448049.1"/>
    <property type="molecule type" value="Genomic_DNA"/>
</dbReference>
<keyword evidence="2" id="KW-1185">Reference proteome</keyword>
<sequence length="79" mass="9542">MLSNFGADKNYETQKDYFGNKCLYHEQNMTIIYRPVKLNSVCDALSRYIGSIKFMEKMKIWRMFLHKERQDAMRLLLIL</sequence>
<name>A0A9P1IPJ6_9PELO</name>
<comment type="caution">
    <text evidence="1">The sequence shown here is derived from an EMBL/GenBank/DDBJ whole genome shotgun (WGS) entry which is preliminary data.</text>
</comment>
<dbReference type="Proteomes" id="UP001152747">
    <property type="component" value="Unassembled WGS sequence"/>
</dbReference>
<proteinExistence type="predicted"/>
<reference evidence="1" key="1">
    <citation type="submission" date="2022-11" db="EMBL/GenBank/DDBJ databases">
        <authorList>
            <person name="Kikuchi T."/>
        </authorList>
    </citation>
    <scope>NUCLEOTIDE SEQUENCE</scope>
    <source>
        <strain evidence="1">PS1010</strain>
    </source>
</reference>
<dbReference type="AlphaFoldDB" id="A0A9P1IPJ6"/>
<gene>
    <name evidence="1" type="ORF">CAMP_LOCUS10686</name>
</gene>